<organism evidence="1 2">
    <name type="scientific">Rouxiella silvae</name>
    <dbReference type="NCBI Taxonomy" id="1646373"/>
    <lineage>
        <taxon>Bacteria</taxon>
        <taxon>Pseudomonadati</taxon>
        <taxon>Pseudomonadota</taxon>
        <taxon>Gammaproteobacteria</taxon>
        <taxon>Enterobacterales</taxon>
        <taxon>Yersiniaceae</taxon>
        <taxon>Rouxiella</taxon>
    </lineage>
</organism>
<name>A0AA40X226_9GAMM</name>
<dbReference type="EMBL" id="JADMKS010000003">
    <property type="protein sequence ID" value="MBF6636814.1"/>
    <property type="molecule type" value="Genomic_DNA"/>
</dbReference>
<protein>
    <submittedName>
        <fullName evidence="1">Uncharacterized protein</fullName>
    </submittedName>
</protein>
<evidence type="ECO:0000313" key="2">
    <source>
        <dbReference type="Proteomes" id="UP000705283"/>
    </source>
</evidence>
<gene>
    <name evidence="1" type="ORF">ITX54_09135</name>
</gene>
<sequence length="296" mass="34376">MDAVVIDATQIPLQKLYYAADNTLPLSQLDEEKICQIARDLDSVSSEKEHYVTGWMGLNSVVLVRSYQNKRGSADGLVMTRGNHYRLSVQSVVFRIPKPLLWVTFRRRPRTMKVITYNRLDTPQNGMQQYQNILEPELKERLEADWRDLNDYLGMACWQRENNNPLWQALQRDISADRLLLLCKHPVFSSRKMQKEGEFAGLWQKDIFIAHRNDGAAAILLSWKDPQTGDVASYLFEILAKNTGPTRLRLSLRPRKQEKFYPLNPFDAQHLFDARQLFERAESVLESSADSSHHQR</sequence>
<evidence type="ECO:0000313" key="1">
    <source>
        <dbReference type="EMBL" id="MBF6636814.1"/>
    </source>
</evidence>
<dbReference type="Proteomes" id="UP000705283">
    <property type="component" value="Unassembled WGS sequence"/>
</dbReference>
<reference evidence="1" key="1">
    <citation type="submission" date="2020-11" db="EMBL/GenBank/DDBJ databases">
        <authorList>
            <person name="Lee S.D."/>
        </authorList>
    </citation>
    <scope>NUCLEOTIDE SEQUENCE</scope>
    <source>
        <strain evidence="1">SAP-2</strain>
    </source>
</reference>
<proteinExistence type="predicted"/>
<comment type="caution">
    <text evidence="1">The sequence shown here is derived from an EMBL/GenBank/DDBJ whole genome shotgun (WGS) entry which is preliminary data.</text>
</comment>
<accession>A0AA40X226</accession>
<dbReference type="AlphaFoldDB" id="A0AA40X226"/>
<reference evidence="1" key="2">
    <citation type="submission" date="2022-09" db="EMBL/GenBank/DDBJ databases">
        <title>Rouxiella aceris sp. nov., isolated from tree sap and emended description of the genus Rhouxiella.</title>
        <authorList>
            <person name="Kim I.S."/>
        </authorList>
    </citation>
    <scope>NUCLEOTIDE SEQUENCE</scope>
    <source>
        <strain evidence="1">SAP-2</strain>
    </source>
</reference>